<dbReference type="RefSeq" id="WP_074829548.1">
    <property type="nucleotide sequence ID" value="NZ_FOEV01000018.1"/>
</dbReference>
<evidence type="ECO:0000313" key="2">
    <source>
        <dbReference type="EMBL" id="SER35533.1"/>
    </source>
</evidence>
<dbReference type="Proteomes" id="UP000183210">
    <property type="component" value="Unassembled WGS sequence"/>
</dbReference>
<evidence type="ECO:0000256" key="1">
    <source>
        <dbReference type="SAM" id="Coils"/>
    </source>
</evidence>
<dbReference type="AlphaFoldDB" id="A0A9X8QLP5"/>
<name>A0A9X8QLP5_9PSED</name>
<comment type="caution">
    <text evidence="2">The sequence shown here is derived from an EMBL/GenBank/DDBJ whole genome shotgun (WGS) entry which is preliminary data.</text>
</comment>
<feature type="coiled-coil region" evidence="1">
    <location>
        <begin position="472"/>
        <end position="500"/>
    </location>
</feature>
<evidence type="ECO:0000313" key="3">
    <source>
        <dbReference type="Proteomes" id="UP000183210"/>
    </source>
</evidence>
<dbReference type="EMBL" id="FOEV01000018">
    <property type="protein sequence ID" value="SER35533.1"/>
    <property type="molecule type" value="Genomic_DNA"/>
</dbReference>
<evidence type="ECO:0008006" key="4">
    <source>
        <dbReference type="Google" id="ProtNLM"/>
    </source>
</evidence>
<feature type="coiled-coil region" evidence="1">
    <location>
        <begin position="177"/>
        <end position="204"/>
    </location>
</feature>
<proteinExistence type="predicted"/>
<gene>
    <name evidence="2" type="ORF">SAMN05216409_11815</name>
</gene>
<reference evidence="2 3" key="1">
    <citation type="submission" date="2016-10" db="EMBL/GenBank/DDBJ databases">
        <authorList>
            <person name="Varghese N."/>
            <person name="Submissions S."/>
        </authorList>
    </citation>
    <scope>NUCLEOTIDE SEQUENCE [LARGE SCALE GENOMIC DNA]</scope>
    <source>
        <strain evidence="2 3">LMG 21974</strain>
    </source>
</reference>
<organism evidence="2 3">
    <name type="scientific">Pseudomonas lutea</name>
    <dbReference type="NCBI Taxonomy" id="243924"/>
    <lineage>
        <taxon>Bacteria</taxon>
        <taxon>Pseudomonadati</taxon>
        <taxon>Pseudomonadota</taxon>
        <taxon>Gammaproteobacteria</taxon>
        <taxon>Pseudomonadales</taxon>
        <taxon>Pseudomonadaceae</taxon>
        <taxon>Pseudomonas</taxon>
    </lineage>
</organism>
<accession>A0A9X8QLP5</accession>
<dbReference type="GeneID" id="300268693"/>
<protein>
    <recommendedName>
        <fullName evidence="4">Large polyvalent protein associated domain-containing protein</fullName>
    </recommendedName>
</protein>
<keyword evidence="1" id="KW-0175">Coiled coil</keyword>
<sequence>MYLLDSVSPRERVKIGGALAKLAMLLKGQLKALERLRLAREAVALLDKLGVSAGAPPATVTLPYGDKETARASLEAYLASGLHELPSALVPFEAHNLANMASYLGASEAATQAAAIARQAVKEPGARDALYEAAYNEYAGRGVITGVHSEAVAGQINDALARMQKSPMADPEYMRLYEAIKARNANFKEESAALLEEHRRLLREHDGSEASKALIAKIIEQRQAHEDRYRADHDEMKAQWDAYGATLEDYKRQARDQVASEGEHVLDAIRAASPVTQAQAESWAASQVIEKAAADAMSRAGYAREAFLADMADYYRLTGGKVSAVTFIFSDARAHAENIESLAGEKRINVGARFDRKTLFHELSHLIESDPIAMAAANGFLVKRRESTTRYTINSLMNTDQFNADEIAYKDSFLHPYIGKIYPGGLTEVFSMGIEMLATPTDAAKLAALDPEMFALVSGYLTSELTPVMQARRDYQEEHVKALREKAAEEAREAARLEKQITKDIKYVAAEVTLDKTDWWDVMQEDYGSITYYLKRTVLGEKSRATFVGESGDYRVFSGSFRNEATKRASKGYMVLHMPFNNDSSPMRATIHDSLDMVKVLICYCRNMGLTPYNAYQALFVGDGVRNPRKSITSLAKYLRQERGENE</sequence>